<reference evidence="2 3" key="1">
    <citation type="submission" date="2021-01" db="EMBL/GenBank/DDBJ databases">
        <title>Roseomonas sp. nov, a bacterium isolated from an oil production mixture in Yumen Oilfield.</title>
        <authorList>
            <person name="Wu D."/>
        </authorList>
    </citation>
    <scope>NUCLEOTIDE SEQUENCE [LARGE SCALE GENOMIC DNA]</scope>
    <source>
        <strain evidence="2 3">ROY-5-3</strain>
    </source>
</reference>
<evidence type="ECO:0000313" key="3">
    <source>
        <dbReference type="Proteomes" id="UP000689967"/>
    </source>
</evidence>
<sequence>MSDFASRRVAGRYVNLHSDVDHGPADVLRWFRTRQVAPWPRWVEDPPQPPPPRVAAGRIAATFIGHASWLVQIGGVAVLIDPVWSPRASPLPFAGPRRVRAPGQRLEALPGVDLLLVSHNHYDHCDLATLKRVQARWAPPSVTSLGTGRLLAKAGLAAPRECDWWDSVEVAGLRVTYVPSQHFSARSLRDRNRALWGGFVIQAPDGATVYFVGDSGWCPHPEEVGRRFPGIDLALVPIGAYAPRWFMRTQHMDPEEAVRTHLACGARASLAMHFGTFFRLTDEPIDEPARLLEEAKRQHGVAPEAFRVPGFGETLVRPVSAA</sequence>
<dbReference type="InterPro" id="IPR024884">
    <property type="entry name" value="NAPE-PLD"/>
</dbReference>
<dbReference type="Pfam" id="PF12706">
    <property type="entry name" value="Lactamase_B_2"/>
    <property type="match status" value="1"/>
</dbReference>
<dbReference type="Proteomes" id="UP000689967">
    <property type="component" value="Unassembled WGS sequence"/>
</dbReference>
<protein>
    <submittedName>
        <fullName evidence="2">MBL fold metallo-hydrolase</fullName>
    </submittedName>
</protein>
<dbReference type="PIRSF" id="PIRSF038896">
    <property type="entry name" value="NAPE-PLD"/>
    <property type="match status" value="1"/>
</dbReference>
<gene>
    <name evidence="2" type="ORF">JJQ90_13650</name>
</gene>
<evidence type="ECO:0000313" key="2">
    <source>
        <dbReference type="EMBL" id="MBU8544760.1"/>
    </source>
</evidence>
<dbReference type="PANTHER" id="PTHR15032">
    <property type="entry name" value="N-ACYL-PHOSPHATIDYLETHANOLAMINE-HYDROLYZING PHOSPHOLIPASE D"/>
    <property type="match status" value="1"/>
</dbReference>
<comment type="caution">
    <text evidence="2">The sequence shown here is derived from an EMBL/GenBank/DDBJ whole genome shotgun (WGS) entry which is preliminary data.</text>
</comment>
<dbReference type="InterPro" id="IPR001279">
    <property type="entry name" value="Metallo-B-lactamas"/>
</dbReference>
<dbReference type="RefSeq" id="WP_216876222.1">
    <property type="nucleotide sequence ID" value="NZ_JAERQM010000003.1"/>
</dbReference>
<accession>A0ABS6H7S6</accession>
<keyword evidence="3" id="KW-1185">Reference proteome</keyword>
<proteinExistence type="predicted"/>
<evidence type="ECO:0000259" key="1">
    <source>
        <dbReference type="Pfam" id="PF12706"/>
    </source>
</evidence>
<organism evidence="2 3">
    <name type="scientific">Falsiroseomonas oleicola</name>
    <dbReference type="NCBI Taxonomy" id="2801474"/>
    <lineage>
        <taxon>Bacteria</taxon>
        <taxon>Pseudomonadati</taxon>
        <taxon>Pseudomonadota</taxon>
        <taxon>Alphaproteobacteria</taxon>
        <taxon>Acetobacterales</taxon>
        <taxon>Roseomonadaceae</taxon>
        <taxon>Falsiroseomonas</taxon>
    </lineage>
</organism>
<dbReference type="EMBL" id="JAERQM010000003">
    <property type="protein sequence ID" value="MBU8544760.1"/>
    <property type="molecule type" value="Genomic_DNA"/>
</dbReference>
<dbReference type="PANTHER" id="PTHR15032:SF4">
    <property type="entry name" value="N-ACYL-PHOSPHATIDYLETHANOLAMINE-HYDROLYZING PHOSPHOLIPASE D"/>
    <property type="match status" value="1"/>
</dbReference>
<name>A0ABS6H7S6_9PROT</name>
<feature type="domain" description="Metallo-beta-lactamase" evidence="1">
    <location>
        <begin position="78"/>
        <end position="274"/>
    </location>
</feature>